<name>A0A3S5CMS7_9PLAT</name>
<dbReference type="Proteomes" id="UP000784294">
    <property type="component" value="Unassembled WGS sequence"/>
</dbReference>
<feature type="compositionally biased region" description="Polar residues" evidence="1">
    <location>
        <begin position="163"/>
        <end position="172"/>
    </location>
</feature>
<sequence>MRPSSDDVHHLMDERLARFHPKRGKRSRGLRQLESRLQYNGIHPSSSGEIDIRISSSCLVSQEIHRNPVSLRIYNKMLLESRSLTSVHTSLPLKSVQGQEHGTDWVGRPELYLHVSFVFQLCPPRWMVGRLLSPPQRPLSTRQPPRFLGSGRPARGTGIPTGHSHTLPSPITITQLNDPSVVSTCLE</sequence>
<dbReference type="AlphaFoldDB" id="A0A3S5CMS7"/>
<proteinExistence type="predicted"/>
<comment type="caution">
    <text evidence="2">The sequence shown here is derived from an EMBL/GenBank/DDBJ whole genome shotgun (WGS) entry which is preliminary data.</text>
</comment>
<feature type="region of interest" description="Disordered" evidence="1">
    <location>
        <begin position="134"/>
        <end position="172"/>
    </location>
</feature>
<evidence type="ECO:0000313" key="2">
    <source>
        <dbReference type="EMBL" id="VEL33667.1"/>
    </source>
</evidence>
<evidence type="ECO:0000313" key="3">
    <source>
        <dbReference type="Proteomes" id="UP000784294"/>
    </source>
</evidence>
<accession>A0A3S5CMS7</accession>
<keyword evidence="3" id="KW-1185">Reference proteome</keyword>
<evidence type="ECO:0000256" key="1">
    <source>
        <dbReference type="SAM" id="MobiDB-lite"/>
    </source>
</evidence>
<dbReference type="EMBL" id="CAAALY010246189">
    <property type="protein sequence ID" value="VEL33667.1"/>
    <property type="molecule type" value="Genomic_DNA"/>
</dbReference>
<protein>
    <submittedName>
        <fullName evidence="2">Uncharacterized protein</fullName>
    </submittedName>
</protein>
<organism evidence="2 3">
    <name type="scientific">Protopolystoma xenopodis</name>
    <dbReference type="NCBI Taxonomy" id="117903"/>
    <lineage>
        <taxon>Eukaryota</taxon>
        <taxon>Metazoa</taxon>
        <taxon>Spiralia</taxon>
        <taxon>Lophotrochozoa</taxon>
        <taxon>Platyhelminthes</taxon>
        <taxon>Monogenea</taxon>
        <taxon>Polyopisthocotylea</taxon>
        <taxon>Polystomatidea</taxon>
        <taxon>Polystomatidae</taxon>
        <taxon>Protopolystoma</taxon>
    </lineage>
</organism>
<gene>
    <name evidence="2" type="ORF">PXEA_LOCUS27107</name>
</gene>
<reference evidence="2" key="1">
    <citation type="submission" date="2018-11" db="EMBL/GenBank/DDBJ databases">
        <authorList>
            <consortium name="Pathogen Informatics"/>
        </authorList>
    </citation>
    <scope>NUCLEOTIDE SEQUENCE</scope>
</reference>